<organism evidence="1 2">
    <name type="scientific">Candidatus Giovannonibacteria bacterium GW2011_GWA2_45_21</name>
    <dbReference type="NCBI Taxonomy" id="1618649"/>
    <lineage>
        <taxon>Bacteria</taxon>
        <taxon>Candidatus Giovannoniibacteriota</taxon>
    </lineage>
</organism>
<evidence type="ECO:0000313" key="1">
    <source>
        <dbReference type="EMBL" id="KKU04611.1"/>
    </source>
</evidence>
<name>A0A0G1M8N3_9BACT</name>
<protein>
    <submittedName>
        <fullName evidence="1">Uncharacterized protein</fullName>
    </submittedName>
</protein>
<evidence type="ECO:0000313" key="2">
    <source>
        <dbReference type="Proteomes" id="UP000034696"/>
    </source>
</evidence>
<dbReference type="EMBL" id="LCKT01000013">
    <property type="protein sequence ID" value="KKU04611.1"/>
    <property type="molecule type" value="Genomic_DNA"/>
</dbReference>
<proteinExistence type="predicted"/>
<dbReference type="Proteomes" id="UP000034696">
    <property type="component" value="Unassembled WGS sequence"/>
</dbReference>
<dbReference type="AlphaFoldDB" id="A0A0G1M8N3"/>
<comment type="caution">
    <text evidence="1">The sequence shown here is derived from an EMBL/GenBank/DDBJ whole genome shotgun (WGS) entry which is preliminary data.</text>
</comment>
<accession>A0A0G1M8N3</accession>
<gene>
    <name evidence="1" type="ORF">UX06_C0013G0014</name>
</gene>
<sequence>MSSRWFDKKEEALRLRRRGLSIRKIEHRLGIPRSTLSGWFKNIVLSKKQRNKLFRGWKQALIKARKKAVLWHNGQKRQRVEEARRQATYVLGNLNVDDRFQLELALAILYLGEGGKVAEDTSLGSSDPLILKFFITCLKKLYSFDIRKIRCFLHLRADQNPEKMKRYWSRELGVSRKNFKKVSIDKRTIGSKTYPYYKGVCVLYCGHVGIKRRLLYLSRMYCQNVIDDAGIH</sequence>
<reference evidence="1 2" key="1">
    <citation type="journal article" date="2015" name="Nature">
        <title>rRNA introns, odd ribosomes, and small enigmatic genomes across a large radiation of phyla.</title>
        <authorList>
            <person name="Brown C.T."/>
            <person name="Hug L.A."/>
            <person name="Thomas B.C."/>
            <person name="Sharon I."/>
            <person name="Castelle C.J."/>
            <person name="Singh A."/>
            <person name="Wilkins M.J."/>
            <person name="Williams K.H."/>
            <person name="Banfield J.F."/>
        </authorList>
    </citation>
    <scope>NUCLEOTIDE SEQUENCE [LARGE SCALE GENOMIC DNA]</scope>
</reference>